<dbReference type="EMBL" id="DF967972">
    <property type="protein sequence ID" value="GAP15881.1"/>
    <property type="molecule type" value="Genomic_DNA"/>
</dbReference>
<accession>A0A0S7BJQ2</accession>
<organism evidence="4">
    <name type="scientific">Longilinea arvoryzae</name>
    <dbReference type="NCBI Taxonomy" id="360412"/>
    <lineage>
        <taxon>Bacteria</taxon>
        <taxon>Bacillati</taxon>
        <taxon>Chloroflexota</taxon>
        <taxon>Anaerolineae</taxon>
        <taxon>Anaerolineales</taxon>
        <taxon>Anaerolineaceae</taxon>
        <taxon>Longilinea</taxon>
    </lineage>
</organism>
<evidence type="ECO:0000313" key="4">
    <source>
        <dbReference type="EMBL" id="GAP15881.1"/>
    </source>
</evidence>
<dbReference type="InterPro" id="IPR038765">
    <property type="entry name" value="Papain-like_cys_pep_sf"/>
</dbReference>
<keyword evidence="5" id="KW-1185">Reference proteome</keyword>
<feature type="compositionally biased region" description="Basic and acidic residues" evidence="2">
    <location>
        <begin position="88"/>
        <end position="100"/>
    </location>
</feature>
<gene>
    <name evidence="4" type="ORF">LARV_03675</name>
</gene>
<dbReference type="CDD" id="cd02619">
    <property type="entry name" value="Peptidase_C1"/>
    <property type="match status" value="1"/>
</dbReference>
<dbReference type="InterPro" id="IPR013128">
    <property type="entry name" value="Peptidase_C1A"/>
</dbReference>
<feature type="domain" description="Peptidase C1A papain C-terminal" evidence="3">
    <location>
        <begin position="106"/>
        <end position="333"/>
    </location>
</feature>
<protein>
    <submittedName>
        <fullName evidence="4">Cysteine protease</fullName>
    </submittedName>
</protein>
<dbReference type="InterPro" id="IPR000668">
    <property type="entry name" value="Peptidase_C1A_C"/>
</dbReference>
<dbReference type="STRING" id="360412.LARV_03675"/>
<dbReference type="PANTHER" id="PTHR12411">
    <property type="entry name" value="CYSTEINE PROTEASE FAMILY C1-RELATED"/>
    <property type="match status" value="1"/>
</dbReference>
<dbReference type="SMART" id="SM00645">
    <property type="entry name" value="Pept_C1"/>
    <property type="match status" value="1"/>
</dbReference>
<evidence type="ECO:0000313" key="5">
    <source>
        <dbReference type="Proteomes" id="UP000055060"/>
    </source>
</evidence>
<dbReference type="GO" id="GO:0006508">
    <property type="term" value="P:proteolysis"/>
    <property type="evidence" value="ECO:0007669"/>
    <property type="project" value="UniProtKB-KW"/>
</dbReference>
<keyword evidence="4" id="KW-0645">Protease</keyword>
<evidence type="ECO:0000256" key="2">
    <source>
        <dbReference type="SAM" id="MobiDB-lite"/>
    </source>
</evidence>
<evidence type="ECO:0000256" key="1">
    <source>
        <dbReference type="ARBA" id="ARBA00008455"/>
    </source>
</evidence>
<feature type="region of interest" description="Disordered" evidence="2">
    <location>
        <begin position="73"/>
        <end position="108"/>
    </location>
</feature>
<dbReference type="Gene3D" id="3.90.70.10">
    <property type="entry name" value="Cysteine proteinases"/>
    <property type="match status" value="1"/>
</dbReference>
<dbReference type="Proteomes" id="UP000055060">
    <property type="component" value="Unassembled WGS sequence"/>
</dbReference>
<sequence>MAEKKGTPLAGLSGFTAEVLAKLAAYWIETCEDLASAAVGEGGLAGLVNALGMSQDDVVRLVATAQAALPPTVSFAPGDLQPHGLGALDEREPGEEKKEPPSFAPLPPGIDLRSGFGPVRNQGQRGTCVAHASAAVREYLLGQQPPALEFSEQFHYWDCKQHDLIPTLPGTYIRTAMARLQDNGICLEEAWPYNPNPIPGNEGQGPAPQTAVDGAGKYRITASTRLVPTDIEGLCSALARGKPVAFAVPVYNYWFAEPVRSSGDVRLPLPGEPVAGGHAMCMVGYQQNEVVPGGGFFMVRNSWGEGWASNSTIAPGYARIPFAYIYQYANSAFTAEASTEPLPETRKGWWEAFIDWLRRLFGG</sequence>
<dbReference type="Pfam" id="PF00112">
    <property type="entry name" value="Peptidase_C1"/>
    <property type="match status" value="1"/>
</dbReference>
<comment type="similarity">
    <text evidence="1">Belongs to the peptidase C1 family.</text>
</comment>
<dbReference type="GO" id="GO:0008234">
    <property type="term" value="F:cysteine-type peptidase activity"/>
    <property type="evidence" value="ECO:0007669"/>
    <property type="project" value="InterPro"/>
</dbReference>
<dbReference type="RefSeq" id="WP_075075020.1">
    <property type="nucleotide sequence ID" value="NZ_DF967972.1"/>
</dbReference>
<dbReference type="SUPFAM" id="SSF54001">
    <property type="entry name" value="Cysteine proteinases"/>
    <property type="match status" value="1"/>
</dbReference>
<proteinExistence type="inferred from homology"/>
<keyword evidence="4" id="KW-0378">Hydrolase</keyword>
<name>A0A0S7BJQ2_9CHLR</name>
<reference evidence="4" key="1">
    <citation type="submission" date="2015-07" db="EMBL/GenBank/DDBJ databases">
        <title>Draft Genome Sequences of Anaerolinea thermolimosa IMO-1, Bellilinea caldifistulae GOMI-1, Leptolinea tardivitalis YMTK-2, Levilinea saccharolytica KIBI-1,Longilinea arvoryzae KOME-1, Previously Described as Members of the Anaerolineaceae (Chloroflexi).</title>
        <authorList>
            <person name="Sekiguchi Y."/>
            <person name="Ohashi A."/>
            <person name="Matsuura N."/>
            <person name="Tourlousse M.D."/>
        </authorList>
    </citation>
    <scope>NUCLEOTIDE SEQUENCE [LARGE SCALE GENOMIC DNA]</scope>
    <source>
        <strain evidence="4">KOME-1</strain>
    </source>
</reference>
<dbReference type="OrthoDB" id="3648721at2"/>
<evidence type="ECO:0000259" key="3">
    <source>
        <dbReference type="SMART" id="SM00645"/>
    </source>
</evidence>
<dbReference type="AlphaFoldDB" id="A0A0S7BJQ2"/>